<reference evidence="1" key="1">
    <citation type="submission" date="2021-04" db="EMBL/GenBank/DDBJ databases">
        <authorList>
            <person name="Chebbi M.A.C M."/>
        </authorList>
    </citation>
    <scope>NUCLEOTIDE SEQUENCE</scope>
</reference>
<gene>
    <name evidence="1" type="ORF">HICCMSTLAB_LOCUS5557</name>
</gene>
<comment type="caution">
    <text evidence="1">The sequence shown here is derived from an EMBL/GenBank/DDBJ whole genome shotgun (WGS) entry which is preliminary data.</text>
</comment>
<name>A0A8J2HAB1_COTCN</name>
<dbReference type="Proteomes" id="UP000786811">
    <property type="component" value="Unassembled WGS sequence"/>
</dbReference>
<organism evidence="1 2">
    <name type="scientific">Cotesia congregata</name>
    <name type="common">Parasitoid wasp</name>
    <name type="synonym">Apanteles congregatus</name>
    <dbReference type="NCBI Taxonomy" id="51543"/>
    <lineage>
        <taxon>Eukaryota</taxon>
        <taxon>Metazoa</taxon>
        <taxon>Ecdysozoa</taxon>
        <taxon>Arthropoda</taxon>
        <taxon>Hexapoda</taxon>
        <taxon>Insecta</taxon>
        <taxon>Pterygota</taxon>
        <taxon>Neoptera</taxon>
        <taxon>Endopterygota</taxon>
        <taxon>Hymenoptera</taxon>
        <taxon>Apocrita</taxon>
        <taxon>Ichneumonoidea</taxon>
        <taxon>Braconidae</taxon>
        <taxon>Microgastrinae</taxon>
        <taxon>Cotesia</taxon>
    </lineage>
</organism>
<proteinExistence type="predicted"/>
<keyword evidence="2" id="KW-1185">Reference proteome</keyword>
<dbReference type="EMBL" id="CAJNRD030001119">
    <property type="protein sequence ID" value="CAG5090254.1"/>
    <property type="molecule type" value="Genomic_DNA"/>
</dbReference>
<protein>
    <submittedName>
        <fullName evidence="1">Uncharacterized protein</fullName>
    </submittedName>
</protein>
<accession>A0A8J2HAB1</accession>
<evidence type="ECO:0000313" key="2">
    <source>
        <dbReference type="Proteomes" id="UP000786811"/>
    </source>
</evidence>
<sequence length="68" mass="8268">MKKRKLKGTDVFLDNKQTEREIETEVEKKATEYAEQVYIEWGNKKEVKEEIEWSKIRYNIRCSKLSKN</sequence>
<dbReference type="AlphaFoldDB" id="A0A8J2HAB1"/>
<evidence type="ECO:0000313" key="1">
    <source>
        <dbReference type="EMBL" id="CAG5090254.1"/>
    </source>
</evidence>